<comment type="caution">
    <text evidence="3">The sequence shown here is derived from an EMBL/GenBank/DDBJ whole genome shotgun (WGS) entry which is preliminary data.</text>
</comment>
<evidence type="ECO:0000313" key="3">
    <source>
        <dbReference type="EMBL" id="MDQ0463388.1"/>
    </source>
</evidence>
<gene>
    <name evidence="3" type="ORF">QO010_001159</name>
</gene>
<reference evidence="3 4" key="1">
    <citation type="submission" date="2023-07" db="EMBL/GenBank/DDBJ databases">
        <title>Genomic Encyclopedia of Type Strains, Phase IV (KMG-IV): sequencing the most valuable type-strain genomes for metagenomic binning, comparative biology and taxonomic classification.</title>
        <authorList>
            <person name="Goeker M."/>
        </authorList>
    </citation>
    <scope>NUCLEOTIDE SEQUENCE [LARGE SCALE GENOMIC DNA]</scope>
    <source>
        <strain evidence="3 4">DSM 18695</strain>
    </source>
</reference>
<dbReference type="Gene3D" id="3.40.50.720">
    <property type="entry name" value="NAD(P)-binding Rossmann-like Domain"/>
    <property type="match status" value="1"/>
</dbReference>
<dbReference type="Proteomes" id="UP001228905">
    <property type="component" value="Unassembled WGS sequence"/>
</dbReference>
<proteinExistence type="predicted"/>
<name>A0ABU0IMZ1_9CAUL</name>
<dbReference type="CDD" id="cd05288">
    <property type="entry name" value="PGDH"/>
    <property type="match status" value="1"/>
</dbReference>
<dbReference type="Pfam" id="PF16884">
    <property type="entry name" value="ADH_N_2"/>
    <property type="match status" value="1"/>
</dbReference>
<dbReference type="SMART" id="SM00829">
    <property type="entry name" value="PKS_ER"/>
    <property type="match status" value="1"/>
</dbReference>
<keyword evidence="1" id="KW-0560">Oxidoreductase</keyword>
<dbReference type="InterPro" id="IPR045010">
    <property type="entry name" value="MDR_fam"/>
</dbReference>
<evidence type="ECO:0000313" key="4">
    <source>
        <dbReference type="Proteomes" id="UP001228905"/>
    </source>
</evidence>
<dbReference type="InterPro" id="IPR011032">
    <property type="entry name" value="GroES-like_sf"/>
</dbReference>
<keyword evidence="4" id="KW-1185">Reference proteome</keyword>
<dbReference type="EMBL" id="JAUSVS010000002">
    <property type="protein sequence ID" value="MDQ0463388.1"/>
    <property type="molecule type" value="Genomic_DNA"/>
</dbReference>
<dbReference type="InterPro" id="IPR036291">
    <property type="entry name" value="NAD(P)-bd_dom_sf"/>
</dbReference>
<dbReference type="SUPFAM" id="SSF50129">
    <property type="entry name" value="GroES-like"/>
    <property type="match status" value="1"/>
</dbReference>
<dbReference type="InterPro" id="IPR041694">
    <property type="entry name" value="ADH_N_2"/>
</dbReference>
<organism evidence="3 4">
    <name type="scientific">Caulobacter ginsengisoli</name>
    <dbReference type="NCBI Taxonomy" id="400775"/>
    <lineage>
        <taxon>Bacteria</taxon>
        <taxon>Pseudomonadati</taxon>
        <taxon>Pseudomonadota</taxon>
        <taxon>Alphaproteobacteria</taxon>
        <taxon>Caulobacterales</taxon>
        <taxon>Caulobacteraceae</taxon>
        <taxon>Caulobacter</taxon>
    </lineage>
</organism>
<accession>A0ABU0IMZ1</accession>
<dbReference type="PANTHER" id="PTHR43205">
    <property type="entry name" value="PROSTAGLANDIN REDUCTASE"/>
    <property type="match status" value="1"/>
</dbReference>
<dbReference type="SUPFAM" id="SSF51735">
    <property type="entry name" value="NAD(P)-binding Rossmann-fold domains"/>
    <property type="match status" value="1"/>
</dbReference>
<dbReference type="PANTHER" id="PTHR43205:SF7">
    <property type="entry name" value="PROSTAGLANDIN REDUCTASE 1"/>
    <property type="match status" value="1"/>
</dbReference>
<evidence type="ECO:0000256" key="1">
    <source>
        <dbReference type="ARBA" id="ARBA00023002"/>
    </source>
</evidence>
<dbReference type="Gene3D" id="3.90.180.10">
    <property type="entry name" value="Medium-chain alcohol dehydrogenases, catalytic domain"/>
    <property type="match status" value="1"/>
</dbReference>
<protein>
    <submittedName>
        <fullName evidence="3">NADPH-dependent curcumin reductase CurA</fullName>
    </submittedName>
</protein>
<dbReference type="InterPro" id="IPR020843">
    <property type="entry name" value="ER"/>
</dbReference>
<dbReference type="Pfam" id="PF00107">
    <property type="entry name" value="ADH_zinc_N"/>
    <property type="match status" value="1"/>
</dbReference>
<evidence type="ECO:0000259" key="2">
    <source>
        <dbReference type="SMART" id="SM00829"/>
    </source>
</evidence>
<dbReference type="RefSeq" id="WP_307347236.1">
    <property type="nucleotide sequence ID" value="NZ_JAUSVS010000002.1"/>
</dbReference>
<feature type="domain" description="Enoyl reductase (ER)" evidence="2">
    <location>
        <begin position="3"/>
        <end position="334"/>
    </location>
</feature>
<dbReference type="InterPro" id="IPR013149">
    <property type="entry name" value="ADH-like_C"/>
</dbReference>
<sequence length="341" mass="36487">MSGTTRSWGLRRHVDGAPSPDDFAVAETPLQAVEDGMFLARTIWASVDPGMRSTLSGGDSYSAATPLGAIIDGFSVAEVIESRHPNYAVGDLIATGGGWREHVLSSGRGYFQKIVDRRVPLGCWIGVLGVPGMTAWFGLNRVAQAKEGETLLVTSAAGPVGATAGQIGKKLGMRVVGVAGGPRKCAWLKDEAGFDAVVDYKAESDLTAAIRAACPEGVDVLFDNVGNAMIDRVLPMMKLRGRVVVSGQVADYNTPVEERPGLRHTDVFITHRVRMEGLVVFDDIRGFAAAQSQMADWIAEGSLKFAIETFDGFDKLPEAFCGLFRGENFGRRLVQLSPEPA</sequence>